<evidence type="ECO:0000313" key="11">
    <source>
        <dbReference type="EMBL" id="CCA70744.1"/>
    </source>
</evidence>
<keyword evidence="12" id="KW-1185">Reference proteome</keyword>
<dbReference type="GO" id="GO:0003700">
    <property type="term" value="F:DNA-binding transcription factor activity"/>
    <property type="evidence" value="ECO:0007669"/>
    <property type="project" value="InterPro"/>
</dbReference>
<proteinExistence type="inferred from homology"/>
<dbReference type="Gene3D" id="1.10.10.10">
    <property type="entry name" value="Winged helix-like DNA-binding domain superfamily/Winged helix DNA-binding domain"/>
    <property type="match status" value="1"/>
</dbReference>
<evidence type="ECO:0000256" key="3">
    <source>
        <dbReference type="ARBA" id="ARBA00023015"/>
    </source>
</evidence>
<sequence length="576" mass="63955">MKPLTTDQPRALGQQSQQPQQSGAYTWAFDEEQQRLLLDINNKDISTSSTSSNSPPFSMGSASSPLDGNRPLTTVPYGSHIVGAHRRQHSTIRHPSTDNVFRPPGHPYAVPTSLSPGSLHPHLARRRRLVTQMDAMTEDQHLDHLWSMHGVTGSAHLGAGLTDQLASASLHNDEWIPSGLQTPTIDEVLDSAYYGAAINADRFTTVDPSLRQTYEVHNPFTEDFFHHFGEEDTSHSHEADMDLVEDHLDIRHDESPLSEEPEPKDARRSKSADSGITAGRNAPAKAQAQADDDKDHAGSDHEHNDDDEKAHTSKPSSNNFVNKLHLMISDPKAADFIWWTELGTSFVVSSAGEFSRSILGQHFKHNNFSSFVRQLNMYGFHKINRTPRNQRVQPDAQQWEFSHPKFLRGRQDLLEDIKRKPVEPDPSSARQRVELPSEVAAKLREMAVAHTEVVKALQVERGKVLQLTSIVKVLYDRVALSGPLPPFPLDLLESRPPLRASVKSAGMDLAGNSLVPSGPSTSSRATRSRATVGRTTRRGRSEEQDHADVTEQHASEPSHSTMLNGRIKSESNIFAR</sequence>
<dbReference type="FunFam" id="1.10.10.10:FF:000027">
    <property type="entry name" value="Heat shock transcription factor 1"/>
    <property type="match status" value="1"/>
</dbReference>
<keyword evidence="11" id="KW-0346">Stress response</keyword>
<keyword evidence="5" id="KW-0804">Transcription</keyword>
<feature type="compositionally biased region" description="Low complexity" evidence="9">
    <location>
        <begin position="8"/>
        <end position="24"/>
    </location>
</feature>
<dbReference type="AlphaFoldDB" id="G4THG1"/>
<dbReference type="HOGENOM" id="CLU_473347_0_0_1"/>
<feature type="compositionally biased region" description="Low complexity" evidence="9">
    <location>
        <begin position="520"/>
        <end position="534"/>
    </location>
</feature>
<dbReference type="InParanoid" id="G4THG1"/>
<keyword evidence="3" id="KW-0805">Transcription regulation</keyword>
<dbReference type="SUPFAM" id="SSF46785">
    <property type="entry name" value="Winged helix' DNA-binding domain"/>
    <property type="match status" value="1"/>
</dbReference>
<feature type="region of interest" description="Disordered" evidence="9">
    <location>
        <begin position="44"/>
        <end position="74"/>
    </location>
</feature>
<dbReference type="Pfam" id="PF00447">
    <property type="entry name" value="HSF_DNA-bind"/>
    <property type="match status" value="1"/>
</dbReference>
<dbReference type="SMART" id="SM00415">
    <property type="entry name" value="HSF"/>
    <property type="match status" value="1"/>
</dbReference>
<feature type="region of interest" description="Disordered" evidence="9">
    <location>
        <begin position="509"/>
        <end position="576"/>
    </location>
</feature>
<comment type="subcellular location">
    <subcellularLocation>
        <location evidence="1">Nucleus</location>
    </subcellularLocation>
</comment>
<dbReference type="Proteomes" id="UP000007148">
    <property type="component" value="Unassembled WGS sequence"/>
</dbReference>
<accession>G4THG1</accession>
<reference evidence="11 12" key="1">
    <citation type="journal article" date="2011" name="PLoS Pathog.">
        <title>Endophytic Life Strategies Decoded by Genome and Transcriptome Analyses of the Mutualistic Root Symbiont Piriformospora indica.</title>
        <authorList>
            <person name="Zuccaro A."/>
            <person name="Lahrmann U."/>
            <person name="Guldener U."/>
            <person name="Langen G."/>
            <person name="Pfiffi S."/>
            <person name="Biedenkopf D."/>
            <person name="Wong P."/>
            <person name="Samans B."/>
            <person name="Grimm C."/>
            <person name="Basiewicz M."/>
            <person name="Murat C."/>
            <person name="Martin F."/>
            <person name="Kogel K.H."/>
        </authorList>
    </citation>
    <scope>NUCLEOTIDE SEQUENCE [LARGE SCALE GENOMIC DNA]</scope>
    <source>
        <strain evidence="11 12">DSM 11827</strain>
    </source>
</reference>
<dbReference type="GO" id="GO:0043565">
    <property type="term" value="F:sequence-specific DNA binding"/>
    <property type="evidence" value="ECO:0007669"/>
    <property type="project" value="InterPro"/>
</dbReference>
<dbReference type="PRINTS" id="PR00056">
    <property type="entry name" value="HSFDOMAIN"/>
</dbReference>
<evidence type="ECO:0000256" key="2">
    <source>
        <dbReference type="ARBA" id="ARBA00006403"/>
    </source>
</evidence>
<comment type="similarity">
    <text evidence="2 8">Belongs to the HSF family.</text>
</comment>
<keyword evidence="4" id="KW-0238">DNA-binding</keyword>
<feature type="region of interest" description="Disordered" evidence="9">
    <location>
        <begin position="254"/>
        <end position="318"/>
    </location>
</feature>
<evidence type="ECO:0000256" key="6">
    <source>
        <dbReference type="ARBA" id="ARBA00023242"/>
    </source>
</evidence>
<keyword evidence="6" id="KW-0539">Nucleus</keyword>
<evidence type="ECO:0000256" key="4">
    <source>
        <dbReference type="ARBA" id="ARBA00023125"/>
    </source>
</evidence>
<dbReference type="EMBL" id="CAFZ01000093">
    <property type="protein sequence ID" value="CCA70744.1"/>
    <property type="molecule type" value="Genomic_DNA"/>
</dbReference>
<evidence type="ECO:0000256" key="8">
    <source>
        <dbReference type="RuleBase" id="RU004020"/>
    </source>
</evidence>
<evidence type="ECO:0000256" key="5">
    <source>
        <dbReference type="ARBA" id="ARBA00023163"/>
    </source>
</evidence>
<feature type="compositionally biased region" description="Basic and acidic residues" evidence="9">
    <location>
        <begin position="254"/>
        <end position="271"/>
    </location>
</feature>
<feature type="compositionally biased region" description="Basic and acidic residues" evidence="9">
    <location>
        <begin position="291"/>
        <end position="311"/>
    </location>
</feature>
<evidence type="ECO:0000256" key="7">
    <source>
        <dbReference type="ARBA" id="ARBA00062171"/>
    </source>
</evidence>
<dbReference type="GO" id="GO:0005634">
    <property type="term" value="C:nucleus"/>
    <property type="evidence" value="ECO:0007669"/>
    <property type="project" value="UniProtKB-SubCell"/>
</dbReference>
<dbReference type="PANTHER" id="PTHR10015:SF427">
    <property type="entry name" value="HEAT SHOCK FACTOR PROTEIN"/>
    <property type="match status" value="1"/>
</dbReference>
<organism evidence="11 12">
    <name type="scientific">Serendipita indica (strain DSM 11827)</name>
    <name type="common">Root endophyte fungus</name>
    <name type="synonym">Piriformospora indica</name>
    <dbReference type="NCBI Taxonomy" id="1109443"/>
    <lineage>
        <taxon>Eukaryota</taxon>
        <taxon>Fungi</taxon>
        <taxon>Dikarya</taxon>
        <taxon>Basidiomycota</taxon>
        <taxon>Agaricomycotina</taxon>
        <taxon>Agaricomycetes</taxon>
        <taxon>Sebacinales</taxon>
        <taxon>Serendipitaceae</taxon>
        <taxon>Serendipita</taxon>
    </lineage>
</organism>
<dbReference type="eggNOG" id="KOG0627">
    <property type="taxonomic scope" value="Eukaryota"/>
</dbReference>
<dbReference type="InterPro" id="IPR036388">
    <property type="entry name" value="WH-like_DNA-bd_sf"/>
</dbReference>
<evidence type="ECO:0000259" key="10">
    <source>
        <dbReference type="PROSITE" id="PS00434"/>
    </source>
</evidence>
<feature type="compositionally biased region" description="Basic and acidic residues" evidence="9">
    <location>
        <begin position="539"/>
        <end position="556"/>
    </location>
</feature>
<dbReference type="InterPro" id="IPR036390">
    <property type="entry name" value="WH_DNA-bd_sf"/>
</dbReference>
<comment type="subunit">
    <text evidence="7">Homotrimer. Homotrimerization increases the affinity of HSF1 to DNA. Interacts with transcriptional coregulator SSA1 on chromatin.</text>
</comment>
<dbReference type="OrthoDB" id="60033at2759"/>
<dbReference type="STRING" id="1109443.G4THG1"/>
<feature type="region of interest" description="Disordered" evidence="9">
    <location>
        <begin position="1"/>
        <end position="28"/>
    </location>
</feature>
<evidence type="ECO:0000313" key="12">
    <source>
        <dbReference type="Proteomes" id="UP000007148"/>
    </source>
</evidence>
<dbReference type="PANTHER" id="PTHR10015">
    <property type="entry name" value="HEAT SHOCK TRANSCRIPTION FACTOR"/>
    <property type="match status" value="1"/>
</dbReference>
<evidence type="ECO:0000256" key="1">
    <source>
        <dbReference type="ARBA" id="ARBA00004123"/>
    </source>
</evidence>
<comment type="caution">
    <text evidence="11">The sequence shown here is derived from an EMBL/GenBank/DDBJ whole genome shotgun (WGS) entry which is preliminary data.</text>
</comment>
<dbReference type="InterPro" id="IPR000232">
    <property type="entry name" value="HSF_DNA-bd"/>
</dbReference>
<gene>
    <name evidence="11" type="ORF">PIIN_04679</name>
</gene>
<protein>
    <submittedName>
        <fullName evidence="11">Related to Heat shock factor protein 4</fullName>
    </submittedName>
</protein>
<feature type="compositionally biased region" description="Low complexity" evidence="9">
    <location>
        <begin position="46"/>
        <end position="65"/>
    </location>
</feature>
<dbReference type="PROSITE" id="PS00434">
    <property type="entry name" value="HSF_DOMAIN"/>
    <property type="match status" value="1"/>
</dbReference>
<name>G4THG1_SERID</name>
<evidence type="ECO:0000256" key="9">
    <source>
        <dbReference type="SAM" id="MobiDB-lite"/>
    </source>
</evidence>
<feature type="domain" description="HSF-type DNA-binding" evidence="10">
    <location>
        <begin position="359"/>
        <end position="383"/>
    </location>
</feature>